<proteinExistence type="predicted"/>
<dbReference type="Proteomes" id="UP000037660">
    <property type="component" value="Unassembled WGS sequence"/>
</dbReference>
<feature type="compositionally biased region" description="Low complexity" evidence="1">
    <location>
        <begin position="70"/>
        <end position="79"/>
    </location>
</feature>
<feature type="region of interest" description="Disordered" evidence="1">
    <location>
        <begin position="70"/>
        <end position="93"/>
    </location>
</feature>
<organism evidence="2 3">
    <name type="scientific">Piscinibacter sakaiensis</name>
    <name type="common">Ideonella sakaiensis</name>
    <dbReference type="NCBI Taxonomy" id="1547922"/>
    <lineage>
        <taxon>Bacteria</taxon>
        <taxon>Pseudomonadati</taxon>
        <taxon>Pseudomonadota</taxon>
        <taxon>Betaproteobacteria</taxon>
        <taxon>Burkholderiales</taxon>
        <taxon>Sphaerotilaceae</taxon>
        <taxon>Piscinibacter</taxon>
    </lineage>
</organism>
<dbReference type="RefSeq" id="WP_054018787.1">
    <property type="nucleotide sequence ID" value="NZ_BBYR01000009.1"/>
</dbReference>
<evidence type="ECO:0000313" key="3">
    <source>
        <dbReference type="Proteomes" id="UP000037660"/>
    </source>
</evidence>
<protein>
    <submittedName>
        <fullName evidence="2">Uncharacterized protein</fullName>
    </submittedName>
</protein>
<evidence type="ECO:0000256" key="1">
    <source>
        <dbReference type="SAM" id="MobiDB-lite"/>
    </source>
</evidence>
<name>A0A0K8NW98_PISS1</name>
<dbReference type="AlphaFoldDB" id="A0A0K8NW98"/>
<keyword evidence="3" id="KW-1185">Reference proteome</keyword>
<reference evidence="2 3" key="2">
    <citation type="journal article" date="2016" name="Science">
        <title>A bacterium that degrades and assimilates poly(ethylene terephthalate).</title>
        <authorList>
            <person name="Yoshida S."/>
            <person name="Hiraga K."/>
            <person name="Takehana T."/>
            <person name="Taniguchi I."/>
            <person name="Yamaji H."/>
            <person name="Maeda Y."/>
            <person name="Toyohara K."/>
            <person name="Miyamoto K."/>
            <person name="Kimura Y."/>
            <person name="Oda K."/>
        </authorList>
    </citation>
    <scope>NUCLEOTIDE SEQUENCE [LARGE SCALE GENOMIC DNA]</scope>
    <source>
        <strain evidence="3">NBRC 110686 / TISTR 2288 / 201-F6</strain>
    </source>
</reference>
<evidence type="ECO:0000313" key="2">
    <source>
        <dbReference type="EMBL" id="GAP34662.1"/>
    </source>
</evidence>
<accession>A0A0K8NW98</accession>
<comment type="caution">
    <text evidence="2">The sequence shown here is derived from an EMBL/GenBank/DDBJ whole genome shotgun (WGS) entry which is preliminary data.</text>
</comment>
<dbReference type="EMBL" id="BBYR01000009">
    <property type="protein sequence ID" value="GAP34662.1"/>
    <property type="molecule type" value="Genomic_DNA"/>
</dbReference>
<reference evidence="3" key="1">
    <citation type="submission" date="2015-07" db="EMBL/GenBank/DDBJ databases">
        <title>Discovery of a poly(ethylene terephthalate assimilation.</title>
        <authorList>
            <person name="Yoshida S."/>
            <person name="Hiraga K."/>
            <person name="Takehana T."/>
            <person name="Taniguchi I."/>
            <person name="Yamaji H."/>
            <person name="Maeda Y."/>
            <person name="Toyohara K."/>
            <person name="Miyamoto K."/>
            <person name="Kimura Y."/>
            <person name="Oda K."/>
        </authorList>
    </citation>
    <scope>NUCLEOTIDE SEQUENCE [LARGE SCALE GENOMIC DNA]</scope>
    <source>
        <strain evidence="3">NBRC 110686 / TISTR 2288 / 201-F6</strain>
    </source>
</reference>
<gene>
    <name evidence="2" type="ORF">ISF6_5370</name>
</gene>
<sequence>MALAGIVLGAWVLFVEPGTTAGLCGRVVHLGEGAGGIPTLWAVQEDSGRAFKAPVAEVTLGAGPGCAPVAAPAASAPSAPVDPPQPSPVRLGG</sequence>